<evidence type="ECO:0000313" key="4">
    <source>
        <dbReference type="EMBL" id="MBL7628065.1"/>
    </source>
</evidence>
<protein>
    <submittedName>
        <fullName evidence="4">Histidine phosphatase family protein</fullName>
    </submittedName>
</protein>
<keyword evidence="5" id="KW-1185">Reference proteome</keyword>
<dbReference type="InterPro" id="IPR029033">
    <property type="entry name" value="His_PPase_superfam"/>
</dbReference>
<evidence type="ECO:0000313" key="5">
    <source>
        <dbReference type="Proteomes" id="UP000604475"/>
    </source>
</evidence>
<feature type="binding site" evidence="2">
    <location>
        <begin position="103"/>
        <end position="104"/>
    </location>
    <ligand>
        <name>substrate</name>
    </ligand>
</feature>
<dbReference type="SMART" id="SM00855">
    <property type="entry name" value="PGAM"/>
    <property type="match status" value="1"/>
</dbReference>
<dbReference type="PANTHER" id="PTHR48100">
    <property type="entry name" value="BROAD-SPECIFICITY PHOSPHATASE YOR283W-RELATED"/>
    <property type="match status" value="1"/>
</dbReference>
<dbReference type="PANTHER" id="PTHR48100:SF62">
    <property type="entry name" value="GLUCOSYL-3-PHOSPHOGLYCERATE PHOSPHATASE"/>
    <property type="match status" value="1"/>
</dbReference>
<reference evidence="4" key="1">
    <citation type="submission" date="2020-12" db="EMBL/GenBank/DDBJ databases">
        <title>Genomic characterization of non-nitrogen-fixing Frankia strains.</title>
        <authorList>
            <person name="Carlos-Shanley C."/>
            <person name="Guerra T."/>
            <person name="Hahn D."/>
        </authorList>
    </citation>
    <scope>NUCLEOTIDE SEQUENCE</scope>
    <source>
        <strain evidence="4">CN6</strain>
    </source>
</reference>
<feature type="active site" description="Tele-phosphohistidine intermediate" evidence="1">
    <location>
        <position position="8"/>
    </location>
</feature>
<dbReference type="AlphaFoldDB" id="A0A937UQA6"/>
<feature type="binding site" evidence="2">
    <location>
        <position position="57"/>
    </location>
    <ligand>
        <name>substrate</name>
    </ligand>
</feature>
<feature type="active site" description="Proton donor/acceptor" evidence="1">
    <location>
        <position position="77"/>
    </location>
</feature>
<evidence type="ECO:0000256" key="3">
    <source>
        <dbReference type="SAM" id="MobiDB-lite"/>
    </source>
</evidence>
<feature type="binding site" evidence="2">
    <location>
        <begin position="7"/>
        <end position="14"/>
    </location>
    <ligand>
        <name>substrate</name>
    </ligand>
</feature>
<sequence>MRLLLLRHGRTEWNDNGRFQGQADPPLDAVGRAQAALVGPVIQAMRPQLVVSSDLLRCRATAATLGLPYRPDARLREIDLGAWSGLTSDEARRLFPEEDAAWRRGDDVRRGGGETYAEVGARAGALFDEVAAAGPPAGPDSLVVFVLHGGTARALIGRLLGLPPETWWHFGPLRNCHWSLLRAEHGRFRLAEHNVGVQRADKVTTGPRDAVAGTSLPTQLPGRPLLGGGDDSAAPDTDPVHSPTRSEPAR</sequence>
<evidence type="ECO:0000256" key="1">
    <source>
        <dbReference type="PIRSR" id="PIRSR613078-1"/>
    </source>
</evidence>
<dbReference type="SUPFAM" id="SSF53254">
    <property type="entry name" value="Phosphoglycerate mutase-like"/>
    <property type="match status" value="1"/>
</dbReference>
<dbReference type="Pfam" id="PF00300">
    <property type="entry name" value="His_Phos_1"/>
    <property type="match status" value="1"/>
</dbReference>
<accession>A0A937UQA6</accession>
<gene>
    <name evidence="4" type="ORF">I7412_12960</name>
</gene>
<dbReference type="CDD" id="cd07067">
    <property type="entry name" value="HP_PGM_like"/>
    <property type="match status" value="1"/>
</dbReference>
<organism evidence="4 5">
    <name type="scientific">Frankia nepalensis</name>
    <dbReference type="NCBI Taxonomy" id="1836974"/>
    <lineage>
        <taxon>Bacteria</taxon>
        <taxon>Bacillati</taxon>
        <taxon>Actinomycetota</taxon>
        <taxon>Actinomycetes</taxon>
        <taxon>Frankiales</taxon>
        <taxon>Frankiaceae</taxon>
        <taxon>Frankia</taxon>
    </lineage>
</organism>
<name>A0A937UQA6_9ACTN</name>
<dbReference type="InterPro" id="IPR013078">
    <property type="entry name" value="His_Pase_superF_clade-1"/>
</dbReference>
<evidence type="ECO:0000256" key="2">
    <source>
        <dbReference type="PIRSR" id="PIRSR613078-2"/>
    </source>
</evidence>
<proteinExistence type="predicted"/>
<feature type="region of interest" description="Disordered" evidence="3">
    <location>
        <begin position="201"/>
        <end position="250"/>
    </location>
</feature>
<dbReference type="GO" id="GO:0016791">
    <property type="term" value="F:phosphatase activity"/>
    <property type="evidence" value="ECO:0007669"/>
    <property type="project" value="TreeGrafter"/>
</dbReference>
<dbReference type="GO" id="GO:0005737">
    <property type="term" value="C:cytoplasm"/>
    <property type="evidence" value="ECO:0007669"/>
    <property type="project" value="TreeGrafter"/>
</dbReference>
<dbReference type="EMBL" id="JAEACQ010000168">
    <property type="protein sequence ID" value="MBL7628065.1"/>
    <property type="molecule type" value="Genomic_DNA"/>
</dbReference>
<dbReference type="RefSeq" id="WP_203007209.1">
    <property type="nucleotide sequence ID" value="NZ_JADWYU010000097.1"/>
</dbReference>
<comment type="caution">
    <text evidence="4">The sequence shown here is derived from an EMBL/GenBank/DDBJ whole genome shotgun (WGS) entry which is preliminary data.</text>
</comment>
<dbReference type="Proteomes" id="UP000604475">
    <property type="component" value="Unassembled WGS sequence"/>
</dbReference>
<dbReference type="InterPro" id="IPR050275">
    <property type="entry name" value="PGM_Phosphatase"/>
</dbReference>
<dbReference type="Gene3D" id="3.40.50.1240">
    <property type="entry name" value="Phosphoglycerate mutase-like"/>
    <property type="match status" value="1"/>
</dbReference>